<comment type="similarity">
    <text evidence="1">Belongs to the peptidase S33 family.</text>
</comment>
<evidence type="ECO:0000256" key="1">
    <source>
        <dbReference type="ARBA" id="ARBA00010088"/>
    </source>
</evidence>
<dbReference type="GeneID" id="54406714"/>
<dbReference type="EMBL" id="ML977519">
    <property type="protein sequence ID" value="KAF2124334.1"/>
    <property type="molecule type" value="Genomic_DNA"/>
</dbReference>
<dbReference type="Gene3D" id="3.40.50.1820">
    <property type="entry name" value="alpha/beta hydrolase"/>
    <property type="match status" value="1"/>
</dbReference>
<gene>
    <name evidence="6" type="ORF">P153DRAFT_350274</name>
</gene>
<dbReference type="InterPro" id="IPR010497">
    <property type="entry name" value="Epoxide_hydro_N"/>
</dbReference>
<name>A0A6A5ZZK4_9PLEO</name>
<evidence type="ECO:0000256" key="3">
    <source>
        <dbReference type="ARBA" id="ARBA00022801"/>
    </source>
</evidence>
<dbReference type="RefSeq" id="XP_033518727.1">
    <property type="nucleotide sequence ID" value="XM_033666282.1"/>
</dbReference>
<evidence type="ECO:0000313" key="7">
    <source>
        <dbReference type="Proteomes" id="UP000799771"/>
    </source>
</evidence>
<dbReference type="InterPro" id="IPR000639">
    <property type="entry name" value="Epox_hydrolase-like"/>
</dbReference>
<dbReference type="PANTHER" id="PTHR21661">
    <property type="entry name" value="EPOXIDE HYDROLASE 1-RELATED"/>
    <property type="match status" value="1"/>
</dbReference>
<dbReference type="GO" id="GO:0004301">
    <property type="term" value="F:epoxide hydrolase activity"/>
    <property type="evidence" value="ECO:0007669"/>
    <property type="project" value="TreeGrafter"/>
</dbReference>
<keyword evidence="3 6" id="KW-0378">Hydrolase</keyword>
<dbReference type="InterPro" id="IPR016292">
    <property type="entry name" value="Epoxide_hydrolase"/>
</dbReference>
<evidence type="ECO:0000313" key="6">
    <source>
        <dbReference type="EMBL" id="KAF2124334.1"/>
    </source>
</evidence>
<dbReference type="InterPro" id="IPR029058">
    <property type="entry name" value="AB_hydrolase_fold"/>
</dbReference>
<evidence type="ECO:0000256" key="2">
    <source>
        <dbReference type="ARBA" id="ARBA00022797"/>
    </source>
</evidence>
<evidence type="ECO:0000256" key="4">
    <source>
        <dbReference type="PIRSR" id="PIRSR001112-1"/>
    </source>
</evidence>
<feature type="active site" description="Proton donor" evidence="4">
    <location>
        <position position="303"/>
    </location>
</feature>
<dbReference type="GO" id="GO:0097176">
    <property type="term" value="P:epoxide metabolic process"/>
    <property type="evidence" value="ECO:0007669"/>
    <property type="project" value="TreeGrafter"/>
</dbReference>
<reference evidence="6" key="1">
    <citation type="journal article" date="2020" name="Stud. Mycol.">
        <title>101 Dothideomycetes genomes: a test case for predicting lifestyles and emergence of pathogens.</title>
        <authorList>
            <person name="Haridas S."/>
            <person name="Albert R."/>
            <person name="Binder M."/>
            <person name="Bloem J."/>
            <person name="Labutti K."/>
            <person name="Salamov A."/>
            <person name="Andreopoulos B."/>
            <person name="Baker S."/>
            <person name="Barry K."/>
            <person name="Bills G."/>
            <person name="Bluhm B."/>
            <person name="Cannon C."/>
            <person name="Castanera R."/>
            <person name="Culley D."/>
            <person name="Daum C."/>
            <person name="Ezra D."/>
            <person name="Gonzalez J."/>
            <person name="Henrissat B."/>
            <person name="Kuo A."/>
            <person name="Liang C."/>
            <person name="Lipzen A."/>
            <person name="Lutzoni F."/>
            <person name="Magnuson J."/>
            <person name="Mondo S."/>
            <person name="Nolan M."/>
            <person name="Ohm R."/>
            <person name="Pangilinan J."/>
            <person name="Park H.-J."/>
            <person name="Ramirez L."/>
            <person name="Alfaro M."/>
            <person name="Sun H."/>
            <person name="Tritt A."/>
            <person name="Yoshinaga Y."/>
            <person name="Zwiers L.-H."/>
            <person name="Turgeon B."/>
            <person name="Goodwin S."/>
            <person name="Spatafora J."/>
            <person name="Crous P."/>
            <person name="Grigoriev I."/>
        </authorList>
    </citation>
    <scope>NUCLEOTIDE SEQUENCE</scope>
    <source>
        <strain evidence="6">CBS 119687</strain>
    </source>
</reference>
<feature type="active site" description="Proton acceptor" evidence="4">
    <location>
        <position position="359"/>
    </location>
</feature>
<protein>
    <submittedName>
        <fullName evidence="6">Epoxide hydrolase</fullName>
    </submittedName>
</protein>
<dbReference type="AlphaFoldDB" id="A0A6A5ZZK4"/>
<accession>A0A6A5ZZK4</accession>
<sequence length="395" mass="45508">MPSVSPFQIAIPEERLQRLRQKLSLTDFPDEVNLDSEWERGCPLEKMQELVRYWLKEFDWRKQECLLNRMPQFTYAAEIDLFGRYNIHFVHQRSQTQKAIPLLFVHGWPGSFVEVSKILPLLTKSNQDKPSFHVVAPSLIDFGFSDASGKKGFGMDQHAEAYHKLMCSLGYHVYVVQGGDLGYAVARFIAWKYPESCAAHHTNMPAPSPPKNDIAELSADELQRMRLTQDWQNNEMAYAMLHATKPQTIGYSIADSPVGLLAWIYEKLHGWTDQYPWSKDEILTWVSIYYFSKPGPAATQRIYLENEQRTPKAFDQAASYVNVKLGISMFPKEILQLPSRWNRTLGPVVFERRHERGGHFAAWECPELLVADLREMCMKNSDIYEHIQTSSGATI</sequence>
<proteinExistence type="inferred from homology"/>
<dbReference type="PRINTS" id="PR00412">
    <property type="entry name" value="EPOXHYDRLASE"/>
</dbReference>
<dbReference type="Proteomes" id="UP000799771">
    <property type="component" value="Unassembled WGS sequence"/>
</dbReference>
<dbReference type="SUPFAM" id="SSF53474">
    <property type="entry name" value="alpha/beta-Hydrolases"/>
    <property type="match status" value="1"/>
</dbReference>
<organism evidence="6 7">
    <name type="scientific">Dothidotthia symphoricarpi CBS 119687</name>
    <dbReference type="NCBI Taxonomy" id="1392245"/>
    <lineage>
        <taxon>Eukaryota</taxon>
        <taxon>Fungi</taxon>
        <taxon>Dikarya</taxon>
        <taxon>Ascomycota</taxon>
        <taxon>Pezizomycotina</taxon>
        <taxon>Dothideomycetes</taxon>
        <taxon>Pleosporomycetidae</taxon>
        <taxon>Pleosporales</taxon>
        <taxon>Dothidotthiaceae</taxon>
        <taxon>Dothidotthia</taxon>
    </lineage>
</organism>
<feature type="active site" description="Nucleophile" evidence="4">
    <location>
        <position position="180"/>
    </location>
</feature>
<dbReference type="PANTHER" id="PTHR21661:SF35">
    <property type="entry name" value="EPOXIDE HYDROLASE"/>
    <property type="match status" value="1"/>
</dbReference>
<keyword evidence="2" id="KW-0058">Aromatic hydrocarbons catabolism</keyword>
<evidence type="ECO:0000259" key="5">
    <source>
        <dbReference type="Pfam" id="PF06441"/>
    </source>
</evidence>
<dbReference type="PIRSF" id="PIRSF001112">
    <property type="entry name" value="Epoxide_hydrolase"/>
    <property type="match status" value="1"/>
</dbReference>
<keyword evidence="7" id="KW-1185">Reference proteome</keyword>
<feature type="domain" description="Epoxide hydrolase N-terminal" evidence="5">
    <location>
        <begin position="5"/>
        <end position="115"/>
    </location>
</feature>
<dbReference type="OrthoDB" id="7130006at2759"/>
<dbReference type="Pfam" id="PF06441">
    <property type="entry name" value="EHN"/>
    <property type="match status" value="1"/>
</dbReference>